<feature type="transmembrane region" description="Helical" evidence="6">
    <location>
        <begin position="268"/>
        <end position="288"/>
    </location>
</feature>
<dbReference type="GO" id="GO:0005886">
    <property type="term" value="C:plasma membrane"/>
    <property type="evidence" value="ECO:0007669"/>
    <property type="project" value="UniProtKB-SubCell"/>
</dbReference>
<evidence type="ECO:0000313" key="7">
    <source>
        <dbReference type="EMBL" id="UGS35598.1"/>
    </source>
</evidence>
<gene>
    <name evidence="7" type="ORF">DSM104329_01991</name>
</gene>
<feature type="transmembrane region" description="Helical" evidence="6">
    <location>
        <begin position="294"/>
        <end position="313"/>
    </location>
</feature>
<evidence type="ECO:0000256" key="5">
    <source>
        <dbReference type="ARBA" id="ARBA00023136"/>
    </source>
</evidence>
<feature type="transmembrane region" description="Helical" evidence="6">
    <location>
        <begin position="70"/>
        <end position="89"/>
    </location>
</feature>
<feature type="transmembrane region" description="Helical" evidence="6">
    <location>
        <begin position="243"/>
        <end position="261"/>
    </location>
</feature>
<keyword evidence="8" id="KW-1185">Reference proteome</keyword>
<feature type="transmembrane region" description="Helical" evidence="6">
    <location>
        <begin position="40"/>
        <end position="58"/>
    </location>
</feature>
<evidence type="ECO:0000256" key="3">
    <source>
        <dbReference type="ARBA" id="ARBA00022692"/>
    </source>
</evidence>
<feature type="transmembrane region" description="Helical" evidence="6">
    <location>
        <begin position="125"/>
        <end position="144"/>
    </location>
</feature>
<dbReference type="CDD" id="cd06579">
    <property type="entry name" value="TM_PBP1_transp_AraH_like"/>
    <property type="match status" value="1"/>
</dbReference>
<evidence type="ECO:0000313" key="8">
    <source>
        <dbReference type="Proteomes" id="UP001162834"/>
    </source>
</evidence>
<dbReference type="InterPro" id="IPR001851">
    <property type="entry name" value="ABC_transp_permease"/>
</dbReference>
<evidence type="ECO:0000256" key="1">
    <source>
        <dbReference type="ARBA" id="ARBA00004651"/>
    </source>
</evidence>
<feature type="transmembrane region" description="Helical" evidence="6">
    <location>
        <begin position="214"/>
        <end position="237"/>
    </location>
</feature>
<organism evidence="7 8">
    <name type="scientific">Capillimicrobium parvum</name>
    <dbReference type="NCBI Taxonomy" id="2884022"/>
    <lineage>
        <taxon>Bacteria</taxon>
        <taxon>Bacillati</taxon>
        <taxon>Actinomycetota</taxon>
        <taxon>Thermoleophilia</taxon>
        <taxon>Solirubrobacterales</taxon>
        <taxon>Capillimicrobiaceae</taxon>
        <taxon>Capillimicrobium</taxon>
    </lineage>
</organism>
<evidence type="ECO:0000256" key="6">
    <source>
        <dbReference type="SAM" id="Phobius"/>
    </source>
</evidence>
<comment type="subcellular location">
    <subcellularLocation>
        <location evidence="1">Cell membrane</location>
        <topology evidence="1">Multi-pass membrane protein</topology>
    </subcellularLocation>
</comment>
<dbReference type="Proteomes" id="UP001162834">
    <property type="component" value="Chromosome"/>
</dbReference>
<dbReference type="RefSeq" id="WP_259315281.1">
    <property type="nucleotide sequence ID" value="NZ_CP087164.1"/>
</dbReference>
<dbReference type="GO" id="GO:0022857">
    <property type="term" value="F:transmembrane transporter activity"/>
    <property type="evidence" value="ECO:0007669"/>
    <property type="project" value="InterPro"/>
</dbReference>
<name>A0A9E6XWB3_9ACTN</name>
<dbReference type="Pfam" id="PF02653">
    <property type="entry name" value="BPD_transp_2"/>
    <property type="match status" value="1"/>
</dbReference>
<proteinExistence type="predicted"/>
<evidence type="ECO:0000256" key="2">
    <source>
        <dbReference type="ARBA" id="ARBA00022475"/>
    </source>
</evidence>
<accession>A0A9E6XWB3</accession>
<dbReference type="KEGG" id="sbae:DSM104329_01991"/>
<evidence type="ECO:0000256" key="4">
    <source>
        <dbReference type="ARBA" id="ARBA00022989"/>
    </source>
</evidence>
<feature type="transmembrane region" description="Helical" evidence="6">
    <location>
        <begin position="95"/>
        <end position="118"/>
    </location>
</feature>
<keyword evidence="2" id="KW-1003">Cell membrane</keyword>
<evidence type="ECO:0008006" key="9">
    <source>
        <dbReference type="Google" id="ProtNLM"/>
    </source>
</evidence>
<keyword evidence="4 6" id="KW-1133">Transmembrane helix</keyword>
<dbReference type="PANTHER" id="PTHR32196">
    <property type="entry name" value="ABC TRANSPORTER PERMEASE PROTEIN YPHD-RELATED-RELATED"/>
    <property type="match status" value="1"/>
</dbReference>
<keyword evidence="3 6" id="KW-0812">Transmembrane</keyword>
<dbReference type="AlphaFoldDB" id="A0A9E6XWB3"/>
<sequence>MPDVRQLLRTRAYMFALLLAIVLLIANVVAQPSFGDPGNWPAQLATLAPFALVAMASTPSIVSGGGGLDISVGPLTIVVNTILVSWFLPHAGLDSAWLAIPLLLAIGAGVGAINGLLVTVLRFQPVIATLCSFFVLSGVALKVAPAPETVKDVGWLSSLGDQVGPIPGALILMAIPVVIWLILSRTSYHRALYAVGGNDATAYSSGVNVYATRIVAYALGGLFAAVAGIALTALVLSTQATNVAAYTLIALAAVALGGTPLGGGRGGLLGSILGAFCIYLLQTLLSALDVSATWNQVVYGGLLVVGVIVGARLQAARPSKAKAATA</sequence>
<feature type="transmembrane region" description="Helical" evidence="6">
    <location>
        <begin position="164"/>
        <end position="183"/>
    </location>
</feature>
<reference evidence="7" key="1">
    <citation type="journal article" date="2022" name="Int. J. Syst. Evol. Microbiol.">
        <title>Pseudomonas aegrilactucae sp. nov. and Pseudomonas morbosilactucae sp. nov., pathogens causing bacterial rot of lettuce in Japan.</title>
        <authorList>
            <person name="Sawada H."/>
            <person name="Fujikawa T."/>
            <person name="Satou M."/>
        </authorList>
    </citation>
    <scope>NUCLEOTIDE SEQUENCE</scope>
    <source>
        <strain evidence="7">0166_1</strain>
    </source>
</reference>
<protein>
    <recommendedName>
        <fullName evidence="9">ABC transporter permease</fullName>
    </recommendedName>
</protein>
<keyword evidence="5 6" id="KW-0472">Membrane</keyword>
<dbReference type="EMBL" id="CP087164">
    <property type="protein sequence ID" value="UGS35598.1"/>
    <property type="molecule type" value="Genomic_DNA"/>
</dbReference>